<proteinExistence type="inferred from homology"/>
<keyword evidence="3" id="KW-0378">Hydrolase</keyword>
<gene>
    <name evidence="6" type="ORF">CKAN_00976900</name>
</gene>
<sequence>MAASATLFPIATFFFLLNLPNSLDAAGFSVDLIHRDSPKSPFYNHSESLFDRVSRAIHRSNSHVNYFIPSTSVATRKDVFSTCLPCKSCYKQLVPLFDPSKSSTRKEISCDSSICVNISHDCTSNEYMYSYGDYVTYTNGVLARETFMMNSSDSASGRLSIPNITFGCGQDNHGTFFGEAAGVVGLGKGPFSLISLN</sequence>
<dbReference type="GO" id="GO:0008233">
    <property type="term" value="F:peptidase activity"/>
    <property type="evidence" value="ECO:0007669"/>
    <property type="project" value="UniProtKB-KW"/>
</dbReference>
<dbReference type="PANTHER" id="PTHR47967">
    <property type="entry name" value="OS07G0603500 PROTEIN-RELATED"/>
    <property type="match status" value="1"/>
</dbReference>
<organism evidence="6 7">
    <name type="scientific">Cinnamomum micranthum f. kanehirae</name>
    <dbReference type="NCBI Taxonomy" id="337451"/>
    <lineage>
        <taxon>Eukaryota</taxon>
        <taxon>Viridiplantae</taxon>
        <taxon>Streptophyta</taxon>
        <taxon>Embryophyta</taxon>
        <taxon>Tracheophyta</taxon>
        <taxon>Spermatophyta</taxon>
        <taxon>Magnoliopsida</taxon>
        <taxon>Magnoliidae</taxon>
        <taxon>Laurales</taxon>
        <taxon>Lauraceae</taxon>
        <taxon>Cinnamomum</taxon>
    </lineage>
</organism>
<reference evidence="6 7" key="1">
    <citation type="journal article" date="2019" name="Nat. Plants">
        <title>Stout camphor tree genome fills gaps in understanding of flowering plant genome evolution.</title>
        <authorList>
            <person name="Chaw S.M."/>
            <person name="Liu Y.C."/>
            <person name="Wu Y.W."/>
            <person name="Wang H.Y."/>
            <person name="Lin C.I."/>
            <person name="Wu C.S."/>
            <person name="Ke H.M."/>
            <person name="Chang L.Y."/>
            <person name="Hsu C.Y."/>
            <person name="Yang H.T."/>
            <person name="Sudianto E."/>
            <person name="Hsu M.H."/>
            <person name="Wu K.P."/>
            <person name="Wang L.N."/>
            <person name="Leebens-Mack J.H."/>
            <person name="Tsai I.J."/>
        </authorList>
    </citation>
    <scope>NUCLEOTIDE SEQUENCE [LARGE SCALE GENOMIC DNA]</scope>
    <source>
        <strain evidence="7">cv. Chaw 1501</strain>
        <tissue evidence="6">Young leaves</tissue>
    </source>
</reference>
<keyword evidence="7" id="KW-1185">Reference proteome</keyword>
<dbReference type="Proteomes" id="UP000283530">
    <property type="component" value="Unassembled WGS sequence"/>
</dbReference>
<dbReference type="InterPro" id="IPR021109">
    <property type="entry name" value="Peptidase_aspartic_dom_sf"/>
</dbReference>
<dbReference type="AlphaFoldDB" id="A0A3S3Q9B1"/>
<dbReference type="EMBL" id="QPKB01000003">
    <property type="protein sequence ID" value="RWR81101.1"/>
    <property type="molecule type" value="Genomic_DNA"/>
</dbReference>
<dbReference type="InterPro" id="IPR051708">
    <property type="entry name" value="Plant_Aspart_Prot_A1"/>
</dbReference>
<evidence type="ECO:0000256" key="1">
    <source>
        <dbReference type="ARBA" id="ARBA00007447"/>
    </source>
</evidence>
<name>A0A3S3Q9B1_9MAGN</name>
<dbReference type="GO" id="GO:0006508">
    <property type="term" value="P:proteolysis"/>
    <property type="evidence" value="ECO:0007669"/>
    <property type="project" value="UniProtKB-KW"/>
</dbReference>
<dbReference type="InterPro" id="IPR033121">
    <property type="entry name" value="PEPTIDASE_A1"/>
</dbReference>
<dbReference type="OrthoDB" id="2747330at2759"/>
<evidence type="ECO:0000313" key="6">
    <source>
        <dbReference type="EMBL" id="RWR81101.1"/>
    </source>
</evidence>
<feature type="domain" description="Peptidase A1" evidence="5">
    <location>
        <begin position="60"/>
        <end position="197"/>
    </location>
</feature>
<evidence type="ECO:0000256" key="2">
    <source>
        <dbReference type="ARBA" id="ARBA00022670"/>
    </source>
</evidence>
<feature type="signal peptide" evidence="4">
    <location>
        <begin position="1"/>
        <end position="25"/>
    </location>
</feature>
<dbReference type="Gene3D" id="2.40.70.10">
    <property type="entry name" value="Acid Proteases"/>
    <property type="match status" value="1"/>
</dbReference>
<comment type="caution">
    <text evidence="6">The sequence shown here is derived from an EMBL/GenBank/DDBJ whole genome shotgun (WGS) entry which is preliminary data.</text>
</comment>
<keyword evidence="2" id="KW-0645">Protease</keyword>
<evidence type="ECO:0000256" key="3">
    <source>
        <dbReference type="ARBA" id="ARBA00022801"/>
    </source>
</evidence>
<dbReference type="InterPro" id="IPR032861">
    <property type="entry name" value="TAXi_N"/>
</dbReference>
<evidence type="ECO:0000313" key="7">
    <source>
        <dbReference type="Proteomes" id="UP000283530"/>
    </source>
</evidence>
<protein>
    <submittedName>
        <fullName evidence="6">Peptidase A1</fullName>
    </submittedName>
</protein>
<comment type="similarity">
    <text evidence="1">Belongs to the peptidase A1 family.</text>
</comment>
<evidence type="ECO:0000256" key="4">
    <source>
        <dbReference type="SAM" id="SignalP"/>
    </source>
</evidence>
<dbReference type="PANTHER" id="PTHR47967:SF128">
    <property type="entry name" value="ASPARTIC PROTEINASE CDR1-LIKE"/>
    <property type="match status" value="1"/>
</dbReference>
<keyword evidence="4" id="KW-0732">Signal</keyword>
<dbReference type="STRING" id="337451.A0A3S3Q9B1"/>
<dbReference type="SUPFAM" id="SSF50630">
    <property type="entry name" value="Acid proteases"/>
    <property type="match status" value="1"/>
</dbReference>
<dbReference type="GO" id="GO:0005576">
    <property type="term" value="C:extracellular region"/>
    <property type="evidence" value="ECO:0007669"/>
    <property type="project" value="TreeGrafter"/>
</dbReference>
<dbReference type="PROSITE" id="PS51767">
    <property type="entry name" value="PEPTIDASE_A1"/>
    <property type="match status" value="1"/>
</dbReference>
<dbReference type="Pfam" id="PF14543">
    <property type="entry name" value="TAXi_N"/>
    <property type="match status" value="1"/>
</dbReference>
<feature type="chain" id="PRO_5018570244" evidence="4">
    <location>
        <begin position="26"/>
        <end position="197"/>
    </location>
</feature>
<accession>A0A3S3Q9B1</accession>
<evidence type="ECO:0000259" key="5">
    <source>
        <dbReference type="PROSITE" id="PS51767"/>
    </source>
</evidence>